<proteinExistence type="predicted"/>
<keyword evidence="3" id="KW-1185">Reference proteome</keyword>
<feature type="region of interest" description="Disordered" evidence="1">
    <location>
        <begin position="51"/>
        <end position="77"/>
    </location>
</feature>
<comment type="caution">
    <text evidence="2">The sequence shown here is derived from an EMBL/GenBank/DDBJ whole genome shotgun (WGS) entry which is preliminary data.</text>
</comment>
<dbReference type="Proteomes" id="UP000789901">
    <property type="component" value="Unassembled WGS sequence"/>
</dbReference>
<feature type="non-terminal residue" evidence="2">
    <location>
        <position position="1"/>
    </location>
</feature>
<protein>
    <submittedName>
        <fullName evidence="2">9453_t:CDS:1</fullName>
    </submittedName>
</protein>
<reference evidence="2 3" key="1">
    <citation type="submission" date="2021-06" db="EMBL/GenBank/DDBJ databases">
        <authorList>
            <person name="Kallberg Y."/>
            <person name="Tangrot J."/>
            <person name="Rosling A."/>
        </authorList>
    </citation>
    <scope>NUCLEOTIDE SEQUENCE [LARGE SCALE GENOMIC DNA]</scope>
    <source>
        <strain evidence="2 3">120-4 pot B 10/14</strain>
    </source>
</reference>
<sequence length="77" mass="8738">DIQEINDVSFAISNASKEVEQLSNNLYDDDNFLSDNIFQNGQRQVDQILDSDSSNTFHPNKASPLVAYFTKNENPEQ</sequence>
<evidence type="ECO:0000256" key="1">
    <source>
        <dbReference type="SAM" id="MobiDB-lite"/>
    </source>
</evidence>
<organism evidence="2 3">
    <name type="scientific">Gigaspora margarita</name>
    <dbReference type="NCBI Taxonomy" id="4874"/>
    <lineage>
        <taxon>Eukaryota</taxon>
        <taxon>Fungi</taxon>
        <taxon>Fungi incertae sedis</taxon>
        <taxon>Mucoromycota</taxon>
        <taxon>Glomeromycotina</taxon>
        <taxon>Glomeromycetes</taxon>
        <taxon>Diversisporales</taxon>
        <taxon>Gigasporaceae</taxon>
        <taxon>Gigaspora</taxon>
    </lineage>
</organism>
<gene>
    <name evidence="2" type="ORF">GMARGA_LOCUS20595</name>
</gene>
<evidence type="ECO:0000313" key="3">
    <source>
        <dbReference type="Proteomes" id="UP000789901"/>
    </source>
</evidence>
<dbReference type="EMBL" id="CAJVQB010018213">
    <property type="protein sequence ID" value="CAG8786923.1"/>
    <property type="molecule type" value="Genomic_DNA"/>
</dbReference>
<accession>A0ABN7VN02</accession>
<name>A0ABN7VN02_GIGMA</name>
<evidence type="ECO:0000313" key="2">
    <source>
        <dbReference type="EMBL" id="CAG8786923.1"/>
    </source>
</evidence>